<dbReference type="InterPro" id="IPR046848">
    <property type="entry name" value="E_motif"/>
</dbReference>
<feature type="repeat" description="PPR" evidence="3">
    <location>
        <begin position="279"/>
        <end position="309"/>
    </location>
</feature>
<dbReference type="PANTHER" id="PTHR47926">
    <property type="entry name" value="PENTATRICOPEPTIDE REPEAT-CONTAINING PROTEIN"/>
    <property type="match status" value="1"/>
</dbReference>
<feature type="repeat" description="PPR" evidence="3">
    <location>
        <begin position="207"/>
        <end position="241"/>
    </location>
</feature>
<feature type="domain" description="DYW" evidence="4">
    <location>
        <begin position="774"/>
        <end position="866"/>
    </location>
</feature>
<proteinExistence type="inferred from homology"/>
<evidence type="ECO:0000313" key="6">
    <source>
        <dbReference type="Proteomes" id="UP000594263"/>
    </source>
</evidence>
<feature type="repeat" description="PPR" evidence="3">
    <location>
        <begin position="173"/>
        <end position="203"/>
    </location>
</feature>
<name>A0A7N0T3L6_KALFE</name>
<dbReference type="Gene3D" id="1.25.40.10">
    <property type="entry name" value="Tetratricopeptide repeat domain"/>
    <property type="match status" value="5"/>
</dbReference>
<keyword evidence="6" id="KW-1185">Reference proteome</keyword>
<sequence>MLGNWLRKQRERNIHLRGQHHRRLSLLVCAVAQETAPAAEAPLISVARLEQCRSVNQVNAFYLQVIVQRLSHLATHVIRTYISCAAPARAQLVLERLSPAPEDVYWWNQLIRESASNESFNDVLRQFRKLLRLGWKPDHYTFPFVLKACGELRTLRGGAAVHAVAGLIGLECNVFVCNAVVAMYGRCGAVEDARKMFDEMRDRGVCDVISWNSIVAGYVQSGDVKRGLRMFDKMVESGCGFRPDAVSLVNVLPACGAAGELTRGRKVHGYAVKSCLCEDVFVGNALVDMYAKCEKMDEAMRVFEGMETRDVVSWNAMVTGFAQIGRYEDALDLFERMRESEIELNVVTWSAVIAGYAQRGLGHESLDVFREMMVSGSKPNIVTVSSLLSGCASAGALLNGKETHCYAIKCILNHEDSTAGDDLMVYNSLIDMYGKCQCVGVARMMFAAIPQGDRNVVTWTVMIGAYAQHGEANEALSLFAQMFKQEYFIPPNLFTISCALMACARLAALRVGKQIHAYVLRSSREPCMLFVSNCLIDMYSKAGDVEAAAAVFEHMRQRNAASWTSLMTGYGIHGRGEETLRVFHEMRRAGWVADGVTFVVLLYACSHSGMADEGVQLFRKMKREFGVVPGVEHYVCMVDLLGRNGRLNEAVKVIKDMPMEATPIIWYAMLSACRLQANVELGEYAAKHLMELESGNDGWLTLLSNIYANARRWKDVARVRSLMKHSGIKKKPGCSWVQGKKGTASFFVGDRSHPMSSQIYNLLSDLVQRIKQLGYVPETAFALHDVDDEEKNDLLFEHSEKLALAYGILTTPAGMPIRITKNIRVCGDCHTAMTYISRIIDHDIILRDSSRFHHFKNGSCSCRCHW</sequence>
<protein>
    <recommendedName>
        <fullName evidence="4">DYW domain-containing protein</fullName>
    </recommendedName>
</protein>
<dbReference type="GO" id="GO:0008270">
    <property type="term" value="F:zinc ion binding"/>
    <property type="evidence" value="ECO:0007669"/>
    <property type="project" value="InterPro"/>
</dbReference>
<dbReference type="Pfam" id="PF13041">
    <property type="entry name" value="PPR_2"/>
    <property type="match status" value="3"/>
</dbReference>
<comment type="similarity">
    <text evidence="1">Belongs to the PPR family. PCMP-H subfamily.</text>
</comment>
<dbReference type="FunFam" id="1.25.40.10:FF:000344">
    <property type="entry name" value="Pentatricopeptide repeat-containing protein"/>
    <property type="match status" value="1"/>
</dbReference>
<dbReference type="Proteomes" id="UP000594263">
    <property type="component" value="Unplaced"/>
</dbReference>
<feature type="repeat" description="PPR" evidence="3">
    <location>
        <begin position="594"/>
        <end position="624"/>
    </location>
</feature>
<dbReference type="InterPro" id="IPR046960">
    <property type="entry name" value="PPR_At4g14850-like_plant"/>
</dbReference>
<evidence type="ECO:0000313" key="5">
    <source>
        <dbReference type="EnsemblPlants" id="Kaladp0020s0116.1.v1.1.CDS.1"/>
    </source>
</evidence>
<accession>A0A7N0T3L6</accession>
<dbReference type="EnsemblPlants" id="Kaladp0020s0116.1.v1.1">
    <property type="protein sequence ID" value="Kaladp0020s0116.1.v1.1.CDS.1"/>
    <property type="gene ID" value="Kaladp0020s0116.v1.1"/>
</dbReference>
<dbReference type="PROSITE" id="PS51375">
    <property type="entry name" value="PPR"/>
    <property type="match status" value="8"/>
</dbReference>
<feature type="repeat" description="PPR" evidence="3">
    <location>
        <begin position="455"/>
        <end position="489"/>
    </location>
</feature>
<dbReference type="FunFam" id="1.25.40.10:FF:000305">
    <property type="entry name" value="Pentatricopeptide repeat-containing protein mitochondrial"/>
    <property type="match status" value="1"/>
</dbReference>
<organism evidence="5 6">
    <name type="scientific">Kalanchoe fedtschenkoi</name>
    <name type="common">Lavender scallops</name>
    <name type="synonym">South American air plant</name>
    <dbReference type="NCBI Taxonomy" id="63787"/>
    <lineage>
        <taxon>Eukaryota</taxon>
        <taxon>Viridiplantae</taxon>
        <taxon>Streptophyta</taxon>
        <taxon>Embryophyta</taxon>
        <taxon>Tracheophyta</taxon>
        <taxon>Spermatophyta</taxon>
        <taxon>Magnoliopsida</taxon>
        <taxon>eudicotyledons</taxon>
        <taxon>Gunneridae</taxon>
        <taxon>Pentapetalae</taxon>
        <taxon>Saxifragales</taxon>
        <taxon>Crassulaceae</taxon>
        <taxon>Kalanchoe</taxon>
    </lineage>
</organism>
<dbReference type="GO" id="GO:0009451">
    <property type="term" value="P:RNA modification"/>
    <property type="evidence" value="ECO:0007669"/>
    <property type="project" value="InterPro"/>
</dbReference>
<dbReference type="Pfam" id="PF14432">
    <property type="entry name" value="DYW_deaminase"/>
    <property type="match status" value="1"/>
</dbReference>
<dbReference type="PANTHER" id="PTHR47926:SF445">
    <property type="entry name" value="DYW DOMAIN-CONTAINING PROTEIN"/>
    <property type="match status" value="1"/>
</dbReference>
<feature type="repeat" description="PPR" evidence="3">
    <location>
        <begin position="345"/>
        <end position="379"/>
    </location>
</feature>
<dbReference type="Pfam" id="PF20430">
    <property type="entry name" value="Eplus_motif"/>
    <property type="match status" value="1"/>
</dbReference>
<dbReference type="FunFam" id="1.25.40.10:FF:000393">
    <property type="entry name" value="Pentatricopeptide repeat-containing protein At1g20230"/>
    <property type="match status" value="1"/>
</dbReference>
<dbReference type="GO" id="GO:0003723">
    <property type="term" value="F:RNA binding"/>
    <property type="evidence" value="ECO:0007669"/>
    <property type="project" value="InterPro"/>
</dbReference>
<dbReference type="Pfam" id="PF01535">
    <property type="entry name" value="PPR"/>
    <property type="match status" value="5"/>
</dbReference>
<feature type="repeat" description="PPR" evidence="3">
    <location>
        <begin position="310"/>
        <end position="344"/>
    </location>
</feature>
<dbReference type="InterPro" id="IPR002885">
    <property type="entry name" value="PPR_rpt"/>
</dbReference>
<dbReference type="NCBIfam" id="TIGR00756">
    <property type="entry name" value="PPR"/>
    <property type="match status" value="9"/>
</dbReference>
<dbReference type="InterPro" id="IPR032867">
    <property type="entry name" value="DYW_dom"/>
</dbReference>
<dbReference type="InterPro" id="IPR011990">
    <property type="entry name" value="TPR-like_helical_dom_sf"/>
</dbReference>
<dbReference type="AlphaFoldDB" id="A0A7N0T3L6"/>
<dbReference type="Pfam" id="PF20431">
    <property type="entry name" value="E_motif"/>
    <property type="match status" value="1"/>
</dbReference>
<evidence type="ECO:0000256" key="2">
    <source>
        <dbReference type="ARBA" id="ARBA00022737"/>
    </source>
</evidence>
<evidence type="ECO:0000259" key="4">
    <source>
        <dbReference type="Pfam" id="PF14432"/>
    </source>
</evidence>
<dbReference type="InterPro" id="IPR046849">
    <property type="entry name" value="E2_motif"/>
</dbReference>
<evidence type="ECO:0000256" key="1">
    <source>
        <dbReference type="ARBA" id="ARBA00006643"/>
    </source>
</evidence>
<evidence type="ECO:0000256" key="3">
    <source>
        <dbReference type="PROSITE-ProRule" id="PRU00708"/>
    </source>
</evidence>
<dbReference type="Gramene" id="Kaladp0020s0116.1.v1.1">
    <property type="protein sequence ID" value="Kaladp0020s0116.1.v1.1.CDS.1"/>
    <property type="gene ID" value="Kaladp0020s0116.v1.1"/>
</dbReference>
<dbReference type="OMA" id="CSWVEGI"/>
<reference evidence="5" key="1">
    <citation type="submission" date="2021-01" db="UniProtKB">
        <authorList>
            <consortium name="EnsemblPlants"/>
        </authorList>
    </citation>
    <scope>IDENTIFICATION</scope>
</reference>
<feature type="repeat" description="PPR" evidence="3">
    <location>
        <begin position="559"/>
        <end position="593"/>
    </location>
</feature>
<keyword evidence="2" id="KW-0677">Repeat</keyword>